<dbReference type="PANTHER" id="PTHR34502:SF5">
    <property type="entry name" value="DUF6594 DOMAIN-CONTAINING PROTEIN"/>
    <property type="match status" value="1"/>
</dbReference>
<evidence type="ECO:0000313" key="3">
    <source>
        <dbReference type="Proteomes" id="UP000490939"/>
    </source>
</evidence>
<proteinExistence type="predicted"/>
<comment type="caution">
    <text evidence="2">The sequence shown here is derived from an EMBL/GenBank/DDBJ whole genome shotgun (WGS) entry which is preliminary data.</text>
</comment>
<sequence length="107" mass="12311">MAQVPNVIGGYPRLATQMGLFPEVAIFKTFGDLTARNLLYLQAELLLLHGELRKAEKIDTKIKGRHCATDYNRLHELGNTEKEDRHQWELVLQLRAKLKEYGKPILL</sequence>
<dbReference type="Proteomes" id="UP000490939">
    <property type="component" value="Unassembled WGS sequence"/>
</dbReference>
<dbReference type="AlphaFoldDB" id="A0A8H3ZDR6"/>
<organism evidence="2 3">
    <name type="scientific">Venturia inaequalis</name>
    <name type="common">Apple scab fungus</name>
    <dbReference type="NCBI Taxonomy" id="5025"/>
    <lineage>
        <taxon>Eukaryota</taxon>
        <taxon>Fungi</taxon>
        <taxon>Dikarya</taxon>
        <taxon>Ascomycota</taxon>
        <taxon>Pezizomycotina</taxon>
        <taxon>Dothideomycetes</taxon>
        <taxon>Pleosporomycetidae</taxon>
        <taxon>Venturiales</taxon>
        <taxon>Venturiaceae</taxon>
        <taxon>Venturia</taxon>
    </lineage>
</organism>
<evidence type="ECO:0000313" key="2">
    <source>
        <dbReference type="EMBL" id="KAE9988541.1"/>
    </source>
</evidence>
<dbReference type="InterPro" id="IPR046529">
    <property type="entry name" value="DUF6594"/>
</dbReference>
<dbReference type="PANTHER" id="PTHR34502">
    <property type="entry name" value="DUF6594 DOMAIN-CONTAINING PROTEIN-RELATED"/>
    <property type="match status" value="1"/>
</dbReference>
<gene>
    <name evidence="2" type="ORF">EG327_003337</name>
</gene>
<protein>
    <recommendedName>
        <fullName evidence="1">DUF6594 domain-containing protein</fullName>
    </recommendedName>
</protein>
<feature type="domain" description="DUF6594" evidence="1">
    <location>
        <begin position="11"/>
        <end position="103"/>
    </location>
</feature>
<accession>A0A8H3ZDR6</accession>
<dbReference type="Pfam" id="PF20237">
    <property type="entry name" value="DUF6594"/>
    <property type="match status" value="1"/>
</dbReference>
<evidence type="ECO:0000259" key="1">
    <source>
        <dbReference type="Pfam" id="PF20237"/>
    </source>
</evidence>
<name>A0A8H3ZDR6_VENIN</name>
<reference evidence="2 3" key="1">
    <citation type="submission" date="2019-07" db="EMBL/GenBank/DDBJ databases">
        <title>Venturia inaequalis Genome Resource.</title>
        <authorList>
            <person name="Lichtner F.J."/>
        </authorList>
    </citation>
    <scope>NUCLEOTIDE SEQUENCE [LARGE SCALE GENOMIC DNA]</scope>
    <source>
        <strain evidence="2 3">DMI_063113</strain>
    </source>
</reference>
<keyword evidence="3" id="KW-1185">Reference proteome</keyword>
<dbReference type="EMBL" id="WNWR01000211">
    <property type="protein sequence ID" value="KAE9988541.1"/>
    <property type="molecule type" value="Genomic_DNA"/>
</dbReference>
<dbReference type="OrthoDB" id="5342093at2759"/>